<dbReference type="InterPro" id="IPR036188">
    <property type="entry name" value="FAD/NAD-bd_sf"/>
</dbReference>
<organism evidence="2 3">
    <name type="scientific">Acorus calamus</name>
    <name type="common">Sweet flag</name>
    <dbReference type="NCBI Taxonomy" id="4465"/>
    <lineage>
        <taxon>Eukaryota</taxon>
        <taxon>Viridiplantae</taxon>
        <taxon>Streptophyta</taxon>
        <taxon>Embryophyta</taxon>
        <taxon>Tracheophyta</taxon>
        <taxon>Spermatophyta</taxon>
        <taxon>Magnoliopsida</taxon>
        <taxon>Liliopsida</taxon>
        <taxon>Acoraceae</taxon>
        <taxon>Acorus</taxon>
    </lineage>
</organism>
<dbReference type="PRINTS" id="PR00891">
    <property type="entry name" value="RABGDIREP"/>
</dbReference>
<dbReference type="GO" id="GO:0016192">
    <property type="term" value="P:vesicle-mediated transport"/>
    <property type="evidence" value="ECO:0007669"/>
    <property type="project" value="TreeGrafter"/>
</dbReference>
<evidence type="ECO:0008006" key="4">
    <source>
        <dbReference type="Google" id="ProtNLM"/>
    </source>
</evidence>
<dbReference type="GO" id="GO:0005968">
    <property type="term" value="C:Rab-protein geranylgeranyltransferase complex"/>
    <property type="evidence" value="ECO:0007669"/>
    <property type="project" value="TreeGrafter"/>
</dbReference>
<dbReference type="SUPFAM" id="SSF51905">
    <property type="entry name" value="FAD/NAD(P)-binding domain"/>
    <property type="match status" value="1"/>
</dbReference>
<accession>A0AAV9BZU3</accession>
<dbReference type="Gene3D" id="3.50.50.60">
    <property type="entry name" value="FAD/NAD(P)-binding domain"/>
    <property type="match status" value="2"/>
</dbReference>
<dbReference type="PANTHER" id="PTHR11787">
    <property type="entry name" value="RAB GDP-DISSOCIATION INHIBITOR"/>
    <property type="match status" value="1"/>
</dbReference>
<reference evidence="2" key="1">
    <citation type="journal article" date="2023" name="Nat. Commun.">
        <title>Diploid and tetraploid genomes of Acorus and the evolution of monocots.</title>
        <authorList>
            <person name="Ma L."/>
            <person name="Liu K.W."/>
            <person name="Li Z."/>
            <person name="Hsiao Y.Y."/>
            <person name="Qi Y."/>
            <person name="Fu T."/>
            <person name="Tang G.D."/>
            <person name="Zhang D."/>
            <person name="Sun W.H."/>
            <person name="Liu D.K."/>
            <person name="Li Y."/>
            <person name="Chen G.Z."/>
            <person name="Liu X.D."/>
            <person name="Liao X.Y."/>
            <person name="Jiang Y.T."/>
            <person name="Yu X."/>
            <person name="Hao Y."/>
            <person name="Huang J."/>
            <person name="Zhao X.W."/>
            <person name="Ke S."/>
            <person name="Chen Y.Y."/>
            <person name="Wu W.L."/>
            <person name="Hsu J.L."/>
            <person name="Lin Y.F."/>
            <person name="Huang M.D."/>
            <person name="Li C.Y."/>
            <person name="Huang L."/>
            <person name="Wang Z.W."/>
            <person name="Zhao X."/>
            <person name="Zhong W.Y."/>
            <person name="Peng D.H."/>
            <person name="Ahmad S."/>
            <person name="Lan S."/>
            <person name="Zhang J.S."/>
            <person name="Tsai W.C."/>
            <person name="Van de Peer Y."/>
            <person name="Liu Z.J."/>
        </authorList>
    </citation>
    <scope>NUCLEOTIDE SEQUENCE</scope>
    <source>
        <tissue evidence="2">Leaves</tissue>
    </source>
</reference>
<proteinExistence type="inferred from homology"/>
<dbReference type="GO" id="GO:0005634">
    <property type="term" value="C:nucleus"/>
    <property type="evidence" value="ECO:0007669"/>
    <property type="project" value="TreeGrafter"/>
</dbReference>
<reference evidence="2" key="2">
    <citation type="submission" date="2023-06" db="EMBL/GenBank/DDBJ databases">
        <authorList>
            <person name="Ma L."/>
            <person name="Liu K.-W."/>
            <person name="Li Z."/>
            <person name="Hsiao Y.-Y."/>
            <person name="Qi Y."/>
            <person name="Fu T."/>
            <person name="Tang G."/>
            <person name="Zhang D."/>
            <person name="Sun W.-H."/>
            <person name="Liu D.-K."/>
            <person name="Li Y."/>
            <person name="Chen G.-Z."/>
            <person name="Liu X.-D."/>
            <person name="Liao X.-Y."/>
            <person name="Jiang Y.-T."/>
            <person name="Yu X."/>
            <person name="Hao Y."/>
            <person name="Huang J."/>
            <person name="Zhao X.-W."/>
            <person name="Ke S."/>
            <person name="Chen Y.-Y."/>
            <person name="Wu W.-L."/>
            <person name="Hsu J.-L."/>
            <person name="Lin Y.-F."/>
            <person name="Huang M.-D."/>
            <person name="Li C.-Y."/>
            <person name="Huang L."/>
            <person name="Wang Z.-W."/>
            <person name="Zhao X."/>
            <person name="Zhong W.-Y."/>
            <person name="Peng D.-H."/>
            <person name="Ahmad S."/>
            <person name="Lan S."/>
            <person name="Zhang J.-S."/>
            <person name="Tsai W.-C."/>
            <person name="Van De Peer Y."/>
            <person name="Liu Z.-J."/>
        </authorList>
    </citation>
    <scope>NUCLEOTIDE SEQUENCE</scope>
    <source>
        <strain evidence="2">CP</strain>
        <tissue evidence="2">Leaves</tissue>
    </source>
</reference>
<comment type="similarity">
    <text evidence="1">Belongs to the Rab GDI family.</text>
</comment>
<dbReference type="PANTHER" id="PTHR11787:SF4">
    <property type="entry name" value="CHM, RAB ESCORT PROTEIN 1"/>
    <property type="match status" value="1"/>
</dbReference>
<dbReference type="Pfam" id="PF00996">
    <property type="entry name" value="GDI"/>
    <property type="match status" value="2"/>
</dbReference>
<evidence type="ECO:0000313" key="3">
    <source>
        <dbReference type="Proteomes" id="UP001180020"/>
    </source>
</evidence>
<dbReference type="GO" id="GO:0005092">
    <property type="term" value="F:GDP-dissociation inhibitor activity"/>
    <property type="evidence" value="ECO:0007669"/>
    <property type="project" value="InterPro"/>
</dbReference>
<keyword evidence="3" id="KW-1185">Reference proteome</keyword>
<dbReference type="Proteomes" id="UP001180020">
    <property type="component" value="Unassembled WGS sequence"/>
</dbReference>
<dbReference type="GO" id="GO:0007264">
    <property type="term" value="P:small GTPase-mediated signal transduction"/>
    <property type="evidence" value="ECO:0007669"/>
    <property type="project" value="InterPro"/>
</dbReference>
<dbReference type="InterPro" id="IPR018203">
    <property type="entry name" value="GDP_dissociation_inhibitor"/>
</dbReference>
<comment type="caution">
    <text evidence="2">The sequence shown here is derived from an EMBL/GenBank/DDBJ whole genome shotgun (WGS) entry which is preliminary data.</text>
</comment>
<gene>
    <name evidence="2" type="ORF">QJS10_CPB22g01555</name>
</gene>
<evidence type="ECO:0000256" key="1">
    <source>
        <dbReference type="ARBA" id="ARBA00005593"/>
    </source>
</evidence>
<dbReference type="GO" id="GO:0005829">
    <property type="term" value="C:cytosol"/>
    <property type="evidence" value="ECO:0007669"/>
    <property type="project" value="TreeGrafter"/>
</dbReference>
<dbReference type="Gene3D" id="3.30.519.10">
    <property type="entry name" value="Guanine Nucleotide Dissociation Inhibitor, domain 2"/>
    <property type="match status" value="1"/>
</dbReference>
<dbReference type="AlphaFoldDB" id="A0AAV9BZU3"/>
<protein>
    <recommendedName>
        <fullName evidence="4">Rab proteins geranylgeranyltransferase component</fullName>
    </recommendedName>
</protein>
<name>A0AAV9BZU3_ACOCL</name>
<sequence length="468" mass="51014">MAEEAPPQPLIDPTHFDLIVSGTGLPESILFASATAAGKSVLHVDSNPFYGSHFASHSFPSLLSLLQQPPLLQPEASDEDDGGFVPVSRRSIYLDVEISGALTLEPYSRSFSLDLAGPRILYCSDPAVEMMLKSGASHHLEFKSVLASLIYFEGKLHSGGDLQDKSLGLAEKNRMMRFIRLVTGHIGSDGGGGLPDEDAEVPMAEFLDRQGLSAKIKSIILYAIVMADYDQDNQRFPNAVGAFIYPIYGQGELPQAFCRCAAVKGAIYVLRMPVTGLLVDKETKQYKGVRLSSGQDIFSHHLVMDPSFIAQHSFFSTNASSHHEDSEVPKAKECQGLSSSTTKVARAICITKGSIWPDSSNLLHLHAAMNAILLHSDMNDSQNSASTVSEDSEGETKPTLMWSALFVQEFKEASLEPVCSCPMPDGNLDYGELLEATIKLFHHMYPQEEIFAKPPPTEDTEEDDGSLE</sequence>
<dbReference type="EMBL" id="JAUJYO010000022">
    <property type="protein sequence ID" value="KAK1282418.1"/>
    <property type="molecule type" value="Genomic_DNA"/>
</dbReference>
<evidence type="ECO:0000313" key="2">
    <source>
        <dbReference type="EMBL" id="KAK1282418.1"/>
    </source>
</evidence>